<dbReference type="Pfam" id="PF03134">
    <property type="entry name" value="TB2_DP1_HVA22"/>
    <property type="match status" value="1"/>
</dbReference>
<dbReference type="EMBL" id="JANBPK010000844">
    <property type="protein sequence ID" value="KAJ2930362.1"/>
    <property type="molecule type" value="Genomic_DNA"/>
</dbReference>
<dbReference type="Proteomes" id="UP001140091">
    <property type="component" value="Unassembled WGS sequence"/>
</dbReference>
<evidence type="ECO:0000313" key="2">
    <source>
        <dbReference type="EMBL" id="KAJ2930362.1"/>
    </source>
</evidence>
<feature type="region of interest" description="Disordered" evidence="1">
    <location>
        <begin position="383"/>
        <end position="616"/>
    </location>
</feature>
<evidence type="ECO:0000313" key="3">
    <source>
        <dbReference type="Proteomes" id="UP001140091"/>
    </source>
</evidence>
<gene>
    <name evidence="2" type="ORF">H1R20_g6680</name>
</gene>
<reference evidence="2" key="1">
    <citation type="submission" date="2022-06" db="EMBL/GenBank/DDBJ databases">
        <title>Genome Sequence of Candolleomyces eurysporus.</title>
        <authorList>
            <person name="Buettner E."/>
        </authorList>
    </citation>
    <scope>NUCLEOTIDE SEQUENCE</scope>
    <source>
        <strain evidence="2">VTCC 930004</strain>
    </source>
</reference>
<comment type="caution">
    <text evidence="2">The sequence shown here is derived from an EMBL/GenBank/DDBJ whole genome shotgun (WGS) entry which is preliminary data.</text>
</comment>
<proteinExistence type="predicted"/>
<evidence type="ECO:0008006" key="4">
    <source>
        <dbReference type="Google" id="ProtNLM"/>
    </source>
</evidence>
<dbReference type="InterPro" id="IPR004345">
    <property type="entry name" value="TB2_DP1_HVA22"/>
</dbReference>
<feature type="non-terminal residue" evidence="2">
    <location>
        <position position="1"/>
    </location>
</feature>
<feature type="compositionally biased region" description="Polar residues" evidence="1">
    <location>
        <begin position="435"/>
        <end position="445"/>
    </location>
</feature>
<sequence length="616" mass="67066">MSLFVPALRITMLFLNVYESYKTLKPPPPSVRDPTRPSVRAMTQRKRDMKGCLAVWIVWCCFAAYERVIESLVSLFIPFYDEFKSMFMLFLIVTRARGAEPIFLHILRPIVKPYTGTLDGSLDLLRMTGDFIFALSAFPIHSAITWWQKRTKTRLEESDSDTETSSQSSAPAARAALSAEAAQHEIWVPPAQAFESEDEELNEAVDAPPEILDLTQEERAVEEWRKYPAFPSAYPASPITTHSQLASTTISFSAHIYPPIPETQSEQDFHRSLLLSRNNMNPSYANDLSDEAPHLYGIQHVASTAAASNTLASPTEHDSLSDDSMDDDEEDIFNMTLRTPLPPHGAARSRLMAKLSIPGPLASAASEQSTAIPSAHTNVSFRTSGAWSESSPSTESVSPTDSPSSAVDLDRTIGPGLVRSRAQQMEDDFEDDDASTLSKTSQSDATTKRPRSVRKRKVSSHLELQELSATSDTADEDSEVPSPGSGEDKEDVYVPGEQKTPEVKRRRLVSTRKASVSSAKAIHPRIVPRRPLATRSVDPKPGKGGSLAPSIPSVGKSSRAAAKPIAPTTTGSRAAKKSPSATELRRSSASTPSLSSGLARTTRRAGASSSKASKDP</sequence>
<organism evidence="2 3">
    <name type="scientific">Candolleomyces eurysporus</name>
    <dbReference type="NCBI Taxonomy" id="2828524"/>
    <lineage>
        <taxon>Eukaryota</taxon>
        <taxon>Fungi</taxon>
        <taxon>Dikarya</taxon>
        <taxon>Basidiomycota</taxon>
        <taxon>Agaricomycotina</taxon>
        <taxon>Agaricomycetes</taxon>
        <taxon>Agaricomycetidae</taxon>
        <taxon>Agaricales</taxon>
        <taxon>Agaricineae</taxon>
        <taxon>Psathyrellaceae</taxon>
        <taxon>Candolleomyces</taxon>
    </lineage>
</organism>
<feature type="compositionally biased region" description="Basic residues" evidence="1">
    <location>
        <begin position="448"/>
        <end position="459"/>
    </location>
</feature>
<dbReference type="AlphaFoldDB" id="A0A9W8J924"/>
<evidence type="ECO:0000256" key="1">
    <source>
        <dbReference type="SAM" id="MobiDB-lite"/>
    </source>
</evidence>
<protein>
    <recommendedName>
        <fullName evidence="4">Protein YOP1</fullName>
    </recommendedName>
</protein>
<feature type="region of interest" description="Disordered" evidence="1">
    <location>
        <begin position="308"/>
        <end position="327"/>
    </location>
</feature>
<accession>A0A9W8J924</accession>
<feature type="compositionally biased region" description="Acidic residues" evidence="1">
    <location>
        <begin position="425"/>
        <end position="434"/>
    </location>
</feature>
<feature type="compositionally biased region" description="Low complexity" evidence="1">
    <location>
        <begin position="587"/>
        <end position="616"/>
    </location>
</feature>
<dbReference type="OrthoDB" id="434647at2759"/>
<feature type="compositionally biased region" description="Low complexity" evidence="1">
    <location>
        <begin position="388"/>
        <end position="407"/>
    </location>
</feature>
<keyword evidence="3" id="KW-1185">Reference proteome</keyword>
<name>A0A9W8J924_9AGAR</name>